<gene>
    <name evidence="2" type="ORF">CERZMDRAFT_85877</name>
</gene>
<organism evidence="2 3">
    <name type="scientific">Cercospora zeae-maydis SCOH1-5</name>
    <dbReference type="NCBI Taxonomy" id="717836"/>
    <lineage>
        <taxon>Eukaryota</taxon>
        <taxon>Fungi</taxon>
        <taxon>Dikarya</taxon>
        <taxon>Ascomycota</taxon>
        <taxon>Pezizomycotina</taxon>
        <taxon>Dothideomycetes</taxon>
        <taxon>Dothideomycetidae</taxon>
        <taxon>Mycosphaerellales</taxon>
        <taxon>Mycosphaerellaceae</taxon>
        <taxon>Cercospora</taxon>
    </lineage>
</organism>
<feature type="compositionally biased region" description="Polar residues" evidence="1">
    <location>
        <begin position="153"/>
        <end position="162"/>
    </location>
</feature>
<feature type="region of interest" description="Disordered" evidence="1">
    <location>
        <begin position="1"/>
        <end position="332"/>
    </location>
</feature>
<feature type="compositionally biased region" description="Polar residues" evidence="1">
    <location>
        <begin position="117"/>
        <end position="129"/>
    </location>
</feature>
<dbReference type="OrthoDB" id="5329403at2759"/>
<reference evidence="2" key="1">
    <citation type="journal article" date="2020" name="Stud. Mycol.">
        <title>101 Dothideomycetes genomes: a test case for predicting lifestyles and emergence of pathogens.</title>
        <authorList>
            <person name="Haridas S."/>
            <person name="Albert R."/>
            <person name="Binder M."/>
            <person name="Bloem J."/>
            <person name="Labutti K."/>
            <person name="Salamov A."/>
            <person name="Andreopoulos B."/>
            <person name="Baker S."/>
            <person name="Barry K."/>
            <person name="Bills G."/>
            <person name="Bluhm B."/>
            <person name="Cannon C."/>
            <person name="Castanera R."/>
            <person name="Culley D."/>
            <person name="Daum C."/>
            <person name="Ezra D."/>
            <person name="Gonzalez J."/>
            <person name="Henrissat B."/>
            <person name="Kuo A."/>
            <person name="Liang C."/>
            <person name="Lipzen A."/>
            <person name="Lutzoni F."/>
            <person name="Magnuson J."/>
            <person name="Mondo S."/>
            <person name="Nolan M."/>
            <person name="Ohm R."/>
            <person name="Pangilinan J."/>
            <person name="Park H.-J."/>
            <person name="Ramirez L."/>
            <person name="Alfaro M."/>
            <person name="Sun H."/>
            <person name="Tritt A."/>
            <person name="Yoshinaga Y."/>
            <person name="Zwiers L.-H."/>
            <person name="Turgeon B."/>
            <person name="Goodwin S."/>
            <person name="Spatafora J."/>
            <person name="Crous P."/>
            <person name="Grigoriev I."/>
        </authorList>
    </citation>
    <scope>NUCLEOTIDE SEQUENCE</scope>
    <source>
        <strain evidence="2">SCOH1-5</strain>
    </source>
</reference>
<feature type="compositionally biased region" description="Low complexity" evidence="1">
    <location>
        <begin position="43"/>
        <end position="58"/>
    </location>
</feature>
<keyword evidence="3" id="KW-1185">Reference proteome</keyword>
<proteinExistence type="predicted"/>
<dbReference type="EMBL" id="ML992680">
    <property type="protein sequence ID" value="KAF2210530.1"/>
    <property type="molecule type" value="Genomic_DNA"/>
</dbReference>
<feature type="compositionally biased region" description="Low complexity" evidence="1">
    <location>
        <begin position="320"/>
        <end position="332"/>
    </location>
</feature>
<dbReference type="Gene3D" id="3.30.710.10">
    <property type="entry name" value="Potassium Channel Kv1.1, Chain A"/>
    <property type="match status" value="1"/>
</dbReference>
<dbReference type="InterPro" id="IPR011333">
    <property type="entry name" value="SKP1/BTB/POZ_sf"/>
</dbReference>
<accession>A0A6A6FAR1</accession>
<feature type="compositionally biased region" description="Polar residues" evidence="1">
    <location>
        <begin position="759"/>
        <end position="770"/>
    </location>
</feature>
<evidence type="ECO:0000256" key="1">
    <source>
        <dbReference type="SAM" id="MobiDB-lite"/>
    </source>
</evidence>
<feature type="compositionally biased region" description="Polar residues" evidence="1">
    <location>
        <begin position="188"/>
        <end position="201"/>
    </location>
</feature>
<feature type="region of interest" description="Disordered" evidence="1">
    <location>
        <begin position="557"/>
        <end position="585"/>
    </location>
</feature>
<feature type="compositionally biased region" description="Polar residues" evidence="1">
    <location>
        <begin position="292"/>
        <end position="301"/>
    </location>
</feature>
<sequence length="770" mass="83013">MTPLHNGNLAYGPNGHRSTRSTGRVLPAIPLAFSKPKQQQHVRTSAQKNAAAKASTPAPASPPRSEKDRDGKTEEDLTVKKARGSGNLPTAGAQQEQQQEEKENLSYTRPSAETPVSRGSGTASLSNGATPEPVSSEAPSHVTPLTNGHAPASRSTGSNSPASGRRPVDRFDMRQIRTELPPAFIPSAEQQTPLSAASVQSRPPALSRGHPVHPSAGSIVFGGNESSGSSPAPPSGMGSAFMPPPPVPPQAHNYNHAHHASEPLQRFQNGNAPPSQFAHRQGFAPPHHFNHPQPQIPSRYSTRGDFTPNGAVAANGYGPRSRSGSHASSRAGIDLQSPIGLDQSIDSAKAIYSDHKSSYGGRNNIAPSFPHQMGHPPPPNFHHPEMAAGLENAESMRDHVLSQFRNTAFADCQIVVTEEEMSTRIELDGHRLILARSPRLSEIIRHDTTSGSSASKSQLIVPLSGRYVRIGPFVDSIRYLYGGSLPPFDLYNLGPHTTAEDRIEVALQYIATGAWLNIHAVAQRGVEIAALHVQWDTITPILAFALEGGLGHMWPIEDGGEEKTSTCSSDDLSTKPEAGGSPTYEPHSSALLARVLEFAAHNLPPNFYIDSSAPQSPSCPRLPVYTHRHEGKASRSDPRLSKIRFGEMANEDHQRPSFATTAVSSVLLSLPFPLLKYLLEHPALAGRLGADTVGSIMRQVVNEREVRRHKALKARVLDRDDGVGETQQVQNLYWEEAVEPSHHTRAGFRLSRQRRGIDTPTSSSDADVAK</sequence>
<feature type="compositionally biased region" description="Basic and acidic residues" evidence="1">
    <location>
        <begin position="64"/>
        <end position="79"/>
    </location>
</feature>
<feature type="compositionally biased region" description="Basic residues" evidence="1">
    <location>
        <begin position="745"/>
        <end position="754"/>
    </location>
</feature>
<dbReference type="Proteomes" id="UP000799539">
    <property type="component" value="Unassembled WGS sequence"/>
</dbReference>
<evidence type="ECO:0000313" key="2">
    <source>
        <dbReference type="EMBL" id="KAF2210530.1"/>
    </source>
</evidence>
<dbReference type="AlphaFoldDB" id="A0A6A6FAR1"/>
<feature type="compositionally biased region" description="Low complexity" evidence="1">
    <location>
        <begin position="226"/>
        <end position="240"/>
    </location>
</feature>
<feature type="region of interest" description="Disordered" evidence="1">
    <location>
        <begin position="745"/>
        <end position="770"/>
    </location>
</feature>
<evidence type="ECO:0000313" key="3">
    <source>
        <dbReference type="Proteomes" id="UP000799539"/>
    </source>
</evidence>
<evidence type="ECO:0008006" key="4">
    <source>
        <dbReference type="Google" id="ProtNLM"/>
    </source>
</evidence>
<feature type="compositionally biased region" description="Basic and acidic residues" evidence="1">
    <location>
        <begin position="166"/>
        <end position="177"/>
    </location>
</feature>
<name>A0A6A6FAR1_9PEZI</name>
<protein>
    <recommendedName>
        <fullName evidence="4">BTB domain-containing protein</fullName>
    </recommendedName>
</protein>